<reference evidence="2 3" key="1">
    <citation type="submission" date="2024-09" db="EMBL/GenBank/DDBJ databases">
        <authorList>
            <person name="Sun Q."/>
            <person name="Mori K."/>
        </authorList>
    </citation>
    <scope>NUCLEOTIDE SEQUENCE [LARGE SCALE GENOMIC DNA]</scope>
    <source>
        <strain evidence="2 3">CCM 7759</strain>
    </source>
</reference>
<sequence>MRSLWNAYIDEDLRIEPSGGGGLQGMTFAVKDVFAVKGHANAAGNPAWLATHQPAAQHADAVERLLSVGARLEGATHTDELMFSLNGENFHYGTPVNPNAPGCIPGGSSSGSAVAVAAGLADFALGTDTGGSVRIPSAYCGVFGMRPTHGSVSMEGVIPLAPSFDTVGWMARDGDVLWEVGKTLLDCSVVQSGGADGGFRRLLVASEAWRSADRPYREALQLPLRVLESELVCRPVELAPEGLPQWVQTFRTLQGYEIWSVHGEWIRRHQPQFGPGIAERFAWAGTLRKEDYVRMLPVRQAIKESLTRLLGTDGLLVLPTAPCTAPRSGLASEVTESTRAKVMQLSCIAGLAGLPQVTVPIAGRDGLPVGLSFIAGPYQDLKLLGWIREAARSFAAIFAVQ</sequence>
<dbReference type="PANTHER" id="PTHR46310">
    <property type="entry name" value="AMIDASE 1"/>
    <property type="match status" value="1"/>
</dbReference>
<evidence type="ECO:0000313" key="2">
    <source>
        <dbReference type="EMBL" id="MFC0211934.1"/>
    </source>
</evidence>
<dbReference type="EC" id="3.5.1.4" evidence="2"/>
<name>A0ABV6DH07_9BACL</name>
<dbReference type="InterPro" id="IPR023631">
    <property type="entry name" value="Amidase_dom"/>
</dbReference>
<protein>
    <submittedName>
        <fullName evidence="2">Amidase</fullName>
        <ecNumber evidence="2">3.5.1.4</ecNumber>
    </submittedName>
</protein>
<dbReference type="GO" id="GO:0004040">
    <property type="term" value="F:amidase activity"/>
    <property type="evidence" value="ECO:0007669"/>
    <property type="project" value="UniProtKB-EC"/>
</dbReference>
<keyword evidence="2" id="KW-0378">Hydrolase</keyword>
<proteinExistence type="predicted"/>
<dbReference type="EMBL" id="JBHLWN010000024">
    <property type="protein sequence ID" value="MFC0211934.1"/>
    <property type="molecule type" value="Genomic_DNA"/>
</dbReference>
<dbReference type="PROSITE" id="PS00571">
    <property type="entry name" value="AMIDASES"/>
    <property type="match status" value="1"/>
</dbReference>
<dbReference type="Pfam" id="PF01425">
    <property type="entry name" value="Amidase"/>
    <property type="match status" value="2"/>
</dbReference>
<organism evidence="2 3">
    <name type="scientific">Paenibacillus chartarius</name>
    <dbReference type="NCBI Taxonomy" id="747481"/>
    <lineage>
        <taxon>Bacteria</taxon>
        <taxon>Bacillati</taxon>
        <taxon>Bacillota</taxon>
        <taxon>Bacilli</taxon>
        <taxon>Bacillales</taxon>
        <taxon>Paenibacillaceae</taxon>
        <taxon>Paenibacillus</taxon>
    </lineage>
</organism>
<dbReference type="RefSeq" id="WP_377468970.1">
    <property type="nucleotide sequence ID" value="NZ_JBHLWN010000024.1"/>
</dbReference>
<keyword evidence="3" id="KW-1185">Reference proteome</keyword>
<dbReference type="Gene3D" id="3.90.1300.10">
    <property type="entry name" value="Amidase signature (AS) domain"/>
    <property type="match status" value="1"/>
</dbReference>
<gene>
    <name evidence="2" type="ORF">ACFFK0_05620</name>
</gene>
<evidence type="ECO:0000259" key="1">
    <source>
        <dbReference type="Pfam" id="PF01425"/>
    </source>
</evidence>
<feature type="domain" description="Amidase" evidence="1">
    <location>
        <begin position="286"/>
        <end position="384"/>
    </location>
</feature>
<dbReference type="SUPFAM" id="SSF75304">
    <property type="entry name" value="Amidase signature (AS) enzymes"/>
    <property type="match status" value="1"/>
</dbReference>
<feature type="domain" description="Amidase" evidence="1">
    <location>
        <begin position="17"/>
        <end position="173"/>
    </location>
</feature>
<dbReference type="InterPro" id="IPR036928">
    <property type="entry name" value="AS_sf"/>
</dbReference>
<dbReference type="PANTHER" id="PTHR46310:SF7">
    <property type="entry name" value="AMIDASE 1"/>
    <property type="match status" value="1"/>
</dbReference>
<dbReference type="InterPro" id="IPR020556">
    <property type="entry name" value="Amidase_CS"/>
</dbReference>
<dbReference type="NCBIfam" id="NF006169">
    <property type="entry name" value="PRK08310.1"/>
    <property type="match status" value="1"/>
</dbReference>
<dbReference type="Proteomes" id="UP001589776">
    <property type="component" value="Unassembled WGS sequence"/>
</dbReference>
<evidence type="ECO:0000313" key="3">
    <source>
        <dbReference type="Proteomes" id="UP001589776"/>
    </source>
</evidence>
<accession>A0ABV6DH07</accession>
<comment type="caution">
    <text evidence="2">The sequence shown here is derived from an EMBL/GenBank/DDBJ whole genome shotgun (WGS) entry which is preliminary data.</text>
</comment>